<dbReference type="Proteomes" id="UP000694548">
    <property type="component" value="Chromosome sgr02"/>
</dbReference>
<dbReference type="AlphaFoldDB" id="A0A8C6KX08"/>
<name>A0A8C6KX08_NOTFU</name>
<sequence length="117" mass="13306">MWARARRACTPLCGFPPHLLKRSLGRDYHPLCLKCQRCKMHLNAGQHAEYDERPFCRNCYLKLFGPRGETQIPLTLSGRSPATASGFRWNGSCREARHVSRAPMHSCSDCCRGSSPW</sequence>
<dbReference type="Pfam" id="PF00412">
    <property type="entry name" value="LIM"/>
    <property type="match status" value="1"/>
</dbReference>
<evidence type="ECO:0000256" key="2">
    <source>
        <dbReference type="ARBA" id="ARBA00022833"/>
    </source>
</evidence>
<feature type="domain" description="LIM zinc-binding" evidence="5">
    <location>
        <begin position="4"/>
        <end position="66"/>
    </location>
</feature>
<dbReference type="GO" id="GO:0008630">
    <property type="term" value="P:intrinsic apoptotic signaling pathway in response to DNA damage"/>
    <property type="evidence" value="ECO:0007669"/>
    <property type="project" value="TreeGrafter"/>
</dbReference>
<keyword evidence="1 4" id="KW-0479">Metal-binding</keyword>
<dbReference type="SUPFAM" id="SSF57716">
    <property type="entry name" value="Glucocorticoid receptor-like (DNA-binding domain)"/>
    <property type="match status" value="1"/>
</dbReference>
<evidence type="ECO:0000313" key="6">
    <source>
        <dbReference type="Ensembl" id="ENSNFUP00015010696.1"/>
    </source>
</evidence>
<proteinExistence type="predicted"/>
<dbReference type="GO" id="GO:0010468">
    <property type="term" value="P:regulation of gene expression"/>
    <property type="evidence" value="ECO:0007669"/>
    <property type="project" value="TreeGrafter"/>
</dbReference>
<dbReference type="PROSITE" id="PS50023">
    <property type="entry name" value="LIM_DOMAIN_2"/>
    <property type="match status" value="1"/>
</dbReference>
<dbReference type="InterPro" id="IPR001781">
    <property type="entry name" value="Znf_LIM"/>
</dbReference>
<evidence type="ECO:0000313" key="7">
    <source>
        <dbReference type="Proteomes" id="UP000694548"/>
    </source>
</evidence>
<evidence type="ECO:0000256" key="1">
    <source>
        <dbReference type="ARBA" id="ARBA00022723"/>
    </source>
</evidence>
<dbReference type="PANTHER" id="PTHR46074:SF6">
    <property type="entry name" value="CYSTEINE-RICH PROTEIN 1 ISOFORM X1"/>
    <property type="match status" value="1"/>
</dbReference>
<evidence type="ECO:0000256" key="4">
    <source>
        <dbReference type="PROSITE-ProRule" id="PRU00125"/>
    </source>
</evidence>
<dbReference type="GeneTree" id="ENSGT00940000167973"/>
<keyword evidence="3 4" id="KW-0440">LIM domain</keyword>
<dbReference type="SMART" id="SM00132">
    <property type="entry name" value="LIM"/>
    <property type="match status" value="1"/>
</dbReference>
<reference evidence="6" key="1">
    <citation type="submission" date="2014-08" db="EMBL/GenBank/DDBJ databases">
        <authorList>
            <person name="Senf B."/>
            <person name="Petzold A."/>
            <person name="Downie B.R."/>
            <person name="Koch P."/>
            <person name="Platzer M."/>
        </authorList>
    </citation>
    <scope>NUCLEOTIDE SEQUENCE [LARGE SCALE GENOMIC DNA]</scope>
    <source>
        <strain evidence="6">GRZ</strain>
    </source>
</reference>
<evidence type="ECO:0000256" key="3">
    <source>
        <dbReference type="ARBA" id="ARBA00023038"/>
    </source>
</evidence>
<keyword evidence="7" id="KW-1185">Reference proteome</keyword>
<dbReference type="PANTHER" id="PTHR46074">
    <property type="entry name" value="CYSTEINE-RICH PROTEIN CRIP FAMILY MEMBER"/>
    <property type="match status" value="1"/>
</dbReference>
<dbReference type="GO" id="GO:0008270">
    <property type="term" value="F:zinc ion binding"/>
    <property type="evidence" value="ECO:0007669"/>
    <property type="project" value="TreeGrafter"/>
</dbReference>
<accession>A0A8C6KX08</accession>
<keyword evidence="2 4" id="KW-0862">Zinc</keyword>
<dbReference type="Ensembl" id="ENSNFUT00015011239.1">
    <property type="protein sequence ID" value="ENSNFUP00015010696.1"/>
    <property type="gene ID" value="ENSNFUG00015005281.1"/>
</dbReference>
<protein>
    <submittedName>
        <fullName evidence="6">Zgc:195282</fullName>
    </submittedName>
</protein>
<organism evidence="6 7">
    <name type="scientific">Nothobranchius furzeri</name>
    <name type="common">Turquoise killifish</name>
    <dbReference type="NCBI Taxonomy" id="105023"/>
    <lineage>
        <taxon>Eukaryota</taxon>
        <taxon>Metazoa</taxon>
        <taxon>Chordata</taxon>
        <taxon>Craniata</taxon>
        <taxon>Vertebrata</taxon>
        <taxon>Euteleostomi</taxon>
        <taxon>Actinopterygii</taxon>
        <taxon>Neopterygii</taxon>
        <taxon>Teleostei</taxon>
        <taxon>Neoteleostei</taxon>
        <taxon>Acanthomorphata</taxon>
        <taxon>Ovalentaria</taxon>
        <taxon>Atherinomorphae</taxon>
        <taxon>Cyprinodontiformes</taxon>
        <taxon>Nothobranchiidae</taxon>
        <taxon>Nothobranchius</taxon>
    </lineage>
</organism>
<evidence type="ECO:0000259" key="5">
    <source>
        <dbReference type="PROSITE" id="PS50023"/>
    </source>
</evidence>
<reference evidence="6" key="2">
    <citation type="submission" date="2025-08" db="UniProtKB">
        <authorList>
            <consortium name="Ensembl"/>
        </authorList>
    </citation>
    <scope>IDENTIFICATION</scope>
</reference>
<dbReference type="Gene3D" id="2.10.110.10">
    <property type="entry name" value="Cysteine Rich Protein"/>
    <property type="match status" value="1"/>
</dbReference>
<reference evidence="6" key="3">
    <citation type="submission" date="2025-09" db="UniProtKB">
        <authorList>
            <consortium name="Ensembl"/>
        </authorList>
    </citation>
    <scope>IDENTIFICATION</scope>
</reference>